<feature type="compositionally biased region" description="Polar residues" evidence="2">
    <location>
        <begin position="159"/>
        <end position="171"/>
    </location>
</feature>
<dbReference type="RefSeq" id="WP_152592241.1">
    <property type="nucleotide sequence ID" value="NZ_CP045227.1"/>
</dbReference>
<sequence length="547" mass="62436">MKVITFLLEAKQPILATSFQGDPNSDVSYAYIPGSMIRGALISRYIKCHPELPNNFSLEEANKEVKRLFFNNSTRYLNAYLFCEQQKKRTLPVPLSWYKNKDEENSSGDVLDLSQSIPERLSLKRISEKFCVVNESQVIFYEDQRRINIHNLRDRTKGRSSPTKRNPNNNQVIQEAEGAIFRYEALDSGQIFQAVILCDDNDRDTIESLLKPGDIWLGGSQSAGYGHAKMIQIHTDKVHRNKGEEWSEIDIKIENRVNRQKLIITLLSDTIVRNDYGQVSVDPLSIKQAIENKLEEKLKLEINLPQPASIFISSTVVGGFNRKWGLPLPQVTALSAGSVFVFDAQLTTEQIQTLENQGIGERCIDGFGRIAVNWLGNYENFNISLLKTDFYPDINLEEQYKDLAEQIAENILRQRLEQCLVKQVSSIKLTENITNSQLSRLEIVVRQGLNTSTYLPVIELLNNLTSKAREQYRNTIVSGNKSLEDKIKDWLEKPIGDSKSWLINPHELKVNVAGVIREIEPDSDLAREYTLRFIMAVAKKAKKEKNQ</sequence>
<name>A0A5P8WGJ8_9NOSO</name>
<keyword evidence="1" id="KW-0051">Antiviral defense</keyword>
<reference evidence="4 5" key="1">
    <citation type="submission" date="2019-10" db="EMBL/GenBank/DDBJ databases">
        <title>Genomic and transcriptomic insights into the perfect genentic adaptation of a filamentous nitrogen-fixing cyanobacterium to rice fields.</title>
        <authorList>
            <person name="Chen Z."/>
        </authorList>
    </citation>
    <scope>NUCLEOTIDE SEQUENCE [LARGE SCALE GENOMIC DNA]</scope>
    <source>
        <strain evidence="4">CCNUC1</strain>
    </source>
</reference>
<feature type="region of interest" description="Disordered" evidence="2">
    <location>
        <begin position="152"/>
        <end position="171"/>
    </location>
</feature>
<feature type="domain" description="CRISPR type III-associated protein" evidence="3">
    <location>
        <begin position="23"/>
        <end position="227"/>
    </location>
</feature>
<dbReference type="Proteomes" id="UP000326678">
    <property type="component" value="Chromosome Gxm2"/>
</dbReference>
<evidence type="ECO:0000256" key="2">
    <source>
        <dbReference type="SAM" id="MobiDB-lite"/>
    </source>
</evidence>
<dbReference type="GO" id="GO:0051607">
    <property type="term" value="P:defense response to virus"/>
    <property type="evidence" value="ECO:0007669"/>
    <property type="project" value="UniProtKB-KW"/>
</dbReference>
<organism evidence="4 5">
    <name type="scientific">Nostoc sphaeroides CCNUC1</name>
    <dbReference type="NCBI Taxonomy" id="2653204"/>
    <lineage>
        <taxon>Bacteria</taxon>
        <taxon>Bacillati</taxon>
        <taxon>Cyanobacteriota</taxon>
        <taxon>Cyanophyceae</taxon>
        <taxon>Nostocales</taxon>
        <taxon>Nostocaceae</taxon>
        <taxon>Nostoc</taxon>
    </lineage>
</organism>
<dbReference type="AlphaFoldDB" id="A0A5P8WGJ8"/>
<keyword evidence="5" id="KW-1185">Reference proteome</keyword>
<evidence type="ECO:0000313" key="5">
    <source>
        <dbReference type="Proteomes" id="UP000326678"/>
    </source>
</evidence>
<evidence type="ECO:0000313" key="4">
    <source>
        <dbReference type="EMBL" id="QFS51967.1"/>
    </source>
</evidence>
<dbReference type="Pfam" id="PF03787">
    <property type="entry name" value="RAMPs"/>
    <property type="match status" value="1"/>
</dbReference>
<evidence type="ECO:0000256" key="1">
    <source>
        <dbReference type="ARBA" id="ARBA00023118"/>
    </source>
</evidence>
<dbReference type="InterPro" id="IPR005537">
    <property type="entry name" value="RAMP_III_fam"/>
</dbReference>
<gene>
    <name evidence="4" type="ORF">GXM_09461</name>
</gene>
<proteinExistence type="predicted"/>
<evidence type="ECO:0000259" key="3">
    <source>
        <dbReference type="Pfam" id="PF03787"/>
    </source>
</evidence>
<protein>
    <submittedName>
        <fullName evidence="4">Csx10, CRISPR-associated protein Csx10</fullName>
    </submittedName>
</protein>
<accession>A0A5P8WGJ8</accession>
<dbReference type="KEGG" id="nsh:GXM_09461"/>
<dbReference type="EMBL" id="CP045227">
    <property type="protein sequence ID" value="QFS51967.1"/>
    <property type="molecule type" value="Genomic_DNA"/>
</dbReference>